<reference evidence="2 3" key="2">
    <citation type="submission" date="2024-07" db="EMBL/GenBank/DDBJ databases">
        <authorList>
            <person name="Akdeniz Z."/>
        </authorList>
    </citation>
    <scope>NUCLEOTIDE SEQUENCE [LARGE SCALE GENOMIC DNA]</scope>
</reference>
<name>A0AA86PVH3_9EUKA</name>
<comment type="caution">
    <text evidence="1">The sequence shown here is derived from an EMBL/GenBank/DDBJ whole genome shotgun (WGS) entry which is preliminary data.</text>
</comment>
<dbReference type="Proteomes" id="UP001642409">
    <property type="component" value="Unassembled WGS sequence"/>
</dbReference>
<protein>
    <submittedName>
        <fullName evidence="2">Hypothetical_protein</fullName>
    </submittedName>
</protein>
<dbReference type="AlphaFoldDB" id="A0AA86PVH3"/>
<dbReference type="EMBL" id="CATOUU010000735">
    <property type="protein sequence ID" value="CAI9944902.1"/>
    <property type="molecule type" value="Genomic_DNA"/>
</dbReference>
<sequence>MCEVSIDKDAVRSAISLYLDQFAAQLNSVISKLPLTTITQPFMFDNYLLFSNLDFNNNRIQSDLNKLLITDLPQNTLSLDYSFIFTENGMLNLSGAFNINLMNQSPTVYKINANLSKIKLVLHLKVKINDVQKTVQKIMKKKKWSPKFELIIQMDEFKINGFGIFGKIVKWALKDYKVVVEM</sequence>
<evidence type="ECO:0000313" key="3">
    <source>
        <dbReference type="Proteomes" id="UP001642409"/>
    </source>
</evidence>
<reference evidence="1" key="1">
    <citation type="submission" date="2023-06" db="EMBL/GenBank/DDBJ databases">
        <authorList>
            <person name="Kurt Z."/>
        </authorList>
    </citation>
    <scope>NUCLEOTIDE SEQUENCE</scope>
</reference>
<proteinExistence type="predicted"/>
<accession>A0AA86PVH3</accession>
<keyword evidence="3" id="KW-1185">Reference proteome</keyword>
<gene>
    <name evidence="1" type="ORF">HINF_LOCUS32547</name>
    <name evidence="2" type="ORF">HINF_LOCUS43627</name>
</gene>
<evidence type="ECO:0000313" key="1">
    <source>
        <dbReference type="EMBL" id="CAI9944902.1"/>
    </source>
</evidence>
<evidence type="ECO:0000313" key="2">
    <source>
        <dbReference type="EMBL" id="CAL6049896.1"/>
    </source>
</evidence>
<dbReference type="EMBL" id="CAXDID020000182">
    <property type="protein sequence ID" value="CAL6049896.1"/>
    <property type="molecule type" value="Genomic_DNA"/>
</dbReference>
<organism evidence="1">
    <name type="scientific">Hexamita inflata</name>
    <dbReference type="NCBI Taxonomy" id="28002"/>
    <lineage>
        <taxon>Eukaryota</taxon>
        <taxon>Metamonada</taxon>
        <taxon>Diplomonadida</taxon>
        <taxon>Hexamitidae</taxon>
        <taxon>Hexamitinae</taxon>
        <taxon>Hexamita</taxon>
    </lineage>
</organism>